<feature type="transmembrane region" description="Helical" evidence="10">
    <location>
        <begin position="15"/>
        <end position="40"/>
    </location>
</feature>
<evidence type="ECO:0000256" key="3">
    <source>
        <dbReference type="ARBA" id="ARBA00022692"/>
    </source>
</evidence>
<keyword evidence="3 10" id="KW-0812">Transmembrane</keyword>
<reference evidence="11" key="2">
    <citation type="submission" date="2014-09" db="EMBL/GenBank/DDBJ databases">
        <authorList>
            <person name="GOMEZ-VALERO Laura"/>
        </authorList>
    </citation>
    <scope>NUCLEOTIDE SEQUENCE</scope>
    <source>
        <strain evidence="11">ATCC33218</strain>
    </source>
</reference>
<evidence type="ECO:0000256" key="8">
    <source>
        <dbReference type="ARBA" id="ARBA00023214"/>
    </source>
</evidence>
<evidence type="ECO:0000313" key="14">
    <source>
        <dbReference type="Proteomes" id="UP000182998"/>
    </source>
</evidence>
<evidence type="ECO:0000256" key="9">
    <source>
        <dbReference type="ARBA" id="ARBA00023303"/>
    </source>
</evidence>
<evidence type="ECO:0000256" key="5">
    <source>
        <dbReference type="ARBA" id="ARBA00023065"/>
    </source>
</evidence>
<keyword evidence="5" id="KW-0406">Ion transport</keyword>
<dbReference type="PRINTS" id="PR00762">
    <property type="entry name" value="CLCHANNEL"/>
</dbReference>
<keyword evidence="2" id="KW-0813">Transport</keyword>
<dbReference type="PATRIC" id="fig|451.8.peg.369"/>
<evidence type="ECO:0000256" key="6">
    <source>
        <dbReference type="ARBA" id="ARBA00023136"/>
    </source>
</evidence>
<evidence type="ECO:0000256" key="4">
    <source>
        <dbReference type="ARBA" id="ARBA00022989"/>
    </source>
</evidence>
<keyword evidence="7" id="KW-0869">Chloride channel</keyword>
<dbReference type="Proteomes" id="UP000032414">
    <property type="component" value="Chromosome I"/>
</dbReference>
<feature type="transmembrane region" description="Helical" evidence="10">
    <location>
        <begin position="363"/>
        <end position="383"/>
    </location>
</feature>
<dbReference type="InterPro" id="IPR001807">
    <property type="entry name" value="ClC"/>
</dbReference>
<feature type="transmembrane region" description="Helical" evidence="10">
    <location>
        <begin position="73"/>
        <end position="91"/>
    </location>
</feature>
<evidence type="ECO:0000256" key="7">
    <source>
        <dbReference type="ARBA" id="ARBA00023173"/>
    </source>
</evidence>
<reference evidence="13" key="1">
    <citation type="submission" date="2014-09" db="EMBL/GenBank/DDBJ databases">
        <authorList>
            <person name="Gomez-Valero L."/>
        </authorList>
    </citation>
    <scope>NUCLEOTIDE SEQUENCE [LARGE SCALE GENOMIC DNA]</scope>
    <source>
        <strain evidence="13">ATCC33218</strain>
    </source>
</reference>
<dbReference type="RefSeq" id="WP_231852222.1">
    <property type="nucleotide sequence ID" value="NZ_CP020614.1"/>
</dbReference>
<evidence type="ECO:0000256" key="2">
    <source>
        <dbReference type="ARBA" id="ARBA00022448"/>
    </source>
</evidence>
<dbReference type="EMBL" id="LN614830">
    <property type="protein sequence ID" value="CEG60196.1"/>
    <property type="molecule type" value="Genomic_DNA"/>
</dbReference>
<dbReference type="STRING" id="451.B6N58_11060"/>
<dbReference type="AlphaFoldDB" id="A0A098GFD2"/>
<feature type="transmembrane region" description="Helical" evidence="10">
    <location>
        <begin position="395"/>
        <end position="417"/>
    </location>
</feature>
<dbReference type="InterPro" id="IPR050368">
    <property type="entry name" value="ClC-type_chloride_channel"/>
</dbReference>
<accession>A0A098GFD2</accession>
<feature type="transmembrane region" description="Helical" evidence="10">
    <location>
        <begin position="163"/>
        <end position="188"/>
    </location>
</feature>
<evidence type="ECO:0000256" key="10">
    <source>
        <dbReference type="SAM" id="Phobius"/>
    </source>
</evidence>
<keyword evidence="4 10" id="KW-1133">Transmembrane helix</keyword>
<dbReference type="GO" id="GO:0034707">
    <property type="term" value="C:chloride channel complex"/>
    <property type="evidence" value="ECO:0007669"/>
    <property type="project" value="UniProtKB-KW"/>
</dbReference>
<feature type="transmembrane region" description="Helical" evidence="10">
    <location>
        <begin position="236"/>
        <end position="256"/>
    </location>
</feature>
<feature type="transmembrane region" description="Helical" evidence="10">
    <location>
        <begin position="339"/>
        <end position="357"/>
    </location>
</feature>
<dbReference type="Proteomes" id="UP000182998">
    <property type="component" value="Unassembled WGS sequence"/>
</dbReference>
<proteinExistence type="predicted"/>
<keyword evidence="8" id="KW-0868">Chloride</keyword>
<keyword evidence="6 10" id="KW-0472">Membrane</keyword>
<sequence>MEQSNLQKSKSEPPIIVLIFVTIAIGIVSGLAGMFLALLLHHIQHVAYGYSHTLEHPENFLQGVTASTAERRISVLTLCGFIAGFGWWAIYRYGRPLVSIANAIKSDKPQMPIGTTMLNALLQIIAVALGSPLGREVAPREVGAAFACWLSAKTGLSIRDSQIMVACGAGAGLAAVYNVPLGGVIFILETLLGTLSWSAVIPALCTCSIATAVSWIGLGNGPQYHLPHYPLSSSLILWSIIVGPIFGVAAFRFHQITTAARKFAPRNWHVLILCILNFIGIGLLAVYFPELLGNGKGPIQLGFTDNLGVDLAIRLLILRVFIVWSSLQVGTQGGLLTPSLANGVLLAIALGGLWSIVWPGTDAGAFAVVGAAAFLAAAQRMPITAIVLTAEFTGINFNFLVPILFAVTGSVSTFRFYENRQAHTPSKQSISTP</sequence>
<keyword evidence="9" id="KW-0407">Ion channel</keyword>
<feature type="transmembrane region" description="Helical" evidence="10">
    <location>
        <begin position="195"/>
        <end position="216"/>
    </location>
</feature>
<keyword evidence="14" id="KW-1185">Reference proteome</keyword>
<gene>
    <name evidence="11" type="ORF">LMI_0876</name>
    <name evidence="12" type="ORF">SAMN02982997_02310</name>
</gene>
<dbReference type="GO" id="GO:0005254">
    <property type="term" value="F:chloride channel activity"/>
    <property type="evidence" value="ECO:0007669"/>
    <property type="project" value="UniProtKB-KW"/>
</dbReference>
<evidence type="ECO:0000313" key="12">
    <source>
        <dbReference type="EMBL" id="SCY63508.1"/>
    </source>
</evidence>
<evidence type="ECO:0000313" key="11">
    <source>
        <dbReference type="EMBL" id="CEG60196.1"/>
    </source>
</evidence>
<dbReference type="Gene3D" id="1.10.3080.10">
    <property type="entry name" value="Clc chloride channel"/>
    <property type="match status" value="1"/>
</dbReference>
<reference evidence="12 14" key="3">
    <citation type="submission" date="2016-10" db="EMBL/GenBank/DDBJ databases">
        <authorList>
            <person name="Varghese N."/>
            <person name="Submissions S."/>
        </authorList>
    </citation>
    <scope>NUCLEOTIDE SEQUENCE [LARGE SCALE GENOMIC DNA]</scope>
    <source>
        <strain evidence="12 14">ATCC 33218</strain>
    </source>
</reference>
<evidence type="ECO:0000256" key="1">
    <source>
        <dbReference type="ARBA" id="ARBA00004141"/>
    </source>
</evidence>
<comment type="subcellular location">
    <subcellularLocation>
        <location evidence="1">Membrane</location>
        <topology evidence="1">Multi-pass membrane protein</topology>
    </subcellularLocation>
</comment>
<dbReference type="HOGENOM" id="CLU_015263_0_0_6"/>
<dbReference type="KEGG" id="tmc:LMI_0876"/>
<dbReference type="Pfam" id="PF00654">
    <property type="entry name" value="Voltage_CLC"/>
    <property type="match status" value="1"/>
</dbReference>
<name>A0A098GFD2_LEGMI</name>
<dbReference type="InterPro" id="IPR014743">
    <property type="entry name" value="Cl-channel_core"/>
</dbReference>
<protein>
    <submittedName>
        <fullName evidence="11">Cl-channel voltage-gated family protein</fullName>
    </submittedName>
    <submittedName>
        <fullName evidence="12">H+/Cl-antiporter ClcA</fullName>
    </submittedName>
</protein>
<dbReference type="SUPFAM" id="SSF81340">
    <property type="entry name" value="Clc chloride channel"/>
    <property type="match status" value="1"/>
</dbReference>
<evidence type="ECO:0000313" key="13">
    <source>
        <dbReference type="Proteomes" id="UP000032414"/>
    </source>
</evidence>
<organism evidence="11 13">
    <name type="scientific">Legionella micdadei</name>
    <name type="common">Tatlockia micdadei</name>
    <dbReference type="NCBI Taxonomy" id="451"/>
    <lineage>
        <taxon>Bacteria</taxon>
        <taxon>Pseudomonadati</taxon>
        <taxon>Pseudomonadota</taxon>
        <taxon>Gammaproteobacteria</taxon>
        <taxon>Legionellales</taxon>
        <taxon>Legionellaceae</taxon>
        <taxon>Legionella</taxon>
    </lineage>
</organism>
<dbReference type="PANTHER" id="PTHR43427">
    <property type="entry name" value="CHLORIDE CHANNEL PROTEIN CLC-E"/>
    <property type="match status" value="1"/>
</dbReference>
<feature type="transmembrane region" description="Helical" evidence="10">
    <location>
        <begin position="268"/>
        <end position="288"/>
    </location>
</feature>
<dbReference type="PANTHER" id="PTHR43427:SF6">
    <property type="entry name" value="CHLORIDE CHANNEL PROTEIN CLC-E"/>
    <property type="match status" value="1"/>
</dbReference>
<dbReference type="EMBL" id="FMVN01000012">
    <property type="protein sequence ID" value="SCY63508.1"/>
    <property type="molecule type" value="Genomic_DNA"/>
</dbReference>
<dbReference type="CDD" id="cd01033">
    <property type="entry name" value="ClC_like"/>
    <property type="match status" value="1"/>
</dbReference>